<name>G8M376_ACECE</name>
<keyword evidence="3" id="KW-1185">Reference proteome</keyword>
<dbReference type="Proteomes" id="UP000005435">
    <property type="component" value="Chromosome"/>
</dbReference>
<evidence type="ECO:0000313" key="2">
    <source>
        <dbReference type="EMBL" id="AEV70396.1"/>
    </source>
</evidence>
<reference evidence="3" key="1">
    <citation type="submission" date="2011-12" db="EMBL/GenBank/DDBJ databases">
        <title>Complete sequence of Clostridium clariflavum DSM 19732.</title>
        <authorList>
            <consortium name="US DOE Joint Genome Institute"/>
            <person name="Lucas S."/>
            <person name="Han J."/>
            <person name="Lapidus A."/>
            <person name="Cheng J.-F."/>
            <person name="Goodwin L."/>
            <person name="Pitluck S."/>
            <person name="Peters L."/>
            <person name="Teshima H."/>
            <person name="Detter J.C."/>
            <person name="Han C."/>
            <person name="Tapia R."/>
            <person name="Land M."/>
            <person name="Hauser L."/>
            <person name="Kyrpides N."/>
            <person name="Ivanova N."/>
            <person name="Pagani I."/>
            <person name="Kitzmiller T."/>
            <person name="Lynd L."/>
            <person name="Izquierdo J."/>
            <person name="Woyke T."/>
        </authorList>
    </citation>
    <scope>NUCLEOTIDE SEQUENCE [LARGE SCALE GENOMIC DNA]</scope>
    <source>
        <strain evidence="3">DSM 19732 / NBRC 101661 / EBR45</strain>
    </source>
</reference>
<organism evidence="2 3">
    <name type="scientific">Acetivibrio clariflavus (strain DSM 19732 / NBRC 101661 / EBR45)</name>
    <name type="common">Clostridium clariflavum</name>
    <dbReference type="NCBI Taxonomy" id="720554"/>
    <lineage>
        <taxon>Bacteria</taxon>
        <taxon>Bacillati</taxon>
        <taxon>Bacillota</taxon>
        <taxon>Clostridia</taxon>
        <taxon>Eubacteriales</taxon>
        <taxon>Oscillospiraceae</taxon>
        <taxon>Acetivibrio</taxon>
    </lineage>
</organism>
<proteinExistence type="predicted"/>
<dbReference type="InterPro" id="IPR050486">
    <property type="entry name" value="Mannose-1P_guanyltransferase"/>
</dbReference>
<sequence length="235" mass="26880">MQAVILAGGQGTRLRPFTTCIPKPLMPIDDMPILEVIMRQLKYFGIKNIIVSLNHLADLMMAFLQRGEKLGLNISYVIEDKALGTAGPLSIIDNLEETFLVMNADLLTTIDFGNLIDFHKQNGFDATISTYRKEVNISLGVVKSSDNNFVDYIEKPTYKFDVSMGIYVFNKSIVKYIPKNEKMDIPDLILKLKENNKRIGCYRADYDWLDIGKFDDYEKAVNVFREKRSEFLRNG</sequence>
<evidence type="ECO:0000313" key="3">
    <source>
        <dbReference type="Proteomes" id="UP000005435"/>
    </source>
</evidence>
<dbReference type="KEGG" id="ccl:Clocl_3956"/>
<dbReference type="eggNOG" id="COG1208">
    <property type="taxonomic scope" value="Bacteria"/>
</dbReference>
<accession>G8M376</accession>
<dbReference type="HOGENOM" id="CLU_029499_2_0_9"/>
<dbReference type="InterPro" id="IPR005835">
    <property type="entry name" value="NTP_transferase_dom"/>
</dbReference>
<reference evidence="2 3" key="2">
    <citation type="journal article" date="2012" name="Stand. Genomic Sci.">
        <title>Complete Genome Sequence of Clostridium clariflavum DSM 19732.</title>
        <authorList>
            <person name="Izquierdo J.A."/>
            <person name="Goodwin L."/>
            <person name="Davenport K.W."/>
            <person name="Teshima H."/>
            <person name="Bruce D."/>
            <person name="Detter C."/>
            <person name="Tapia R."/>
            <person name="Han S."/>
            <person name="Land M."/>
            <person name="Hauser L."/>
            <person name="Jeffries C.D."/>
            <person name="Han J."/>
            <person name="Pitluck S."/>
            <person name="Nolan M."/>
            <person name="Chen A."/>
            <person name="Huntemann M."/>
            <person name="Mavromatis K."/>
            <person name="Mikhailova N."/>
            <person name="Liolios K."/>
            <person name="Woyke T."/>
            <person name="Lynd L.R."/>
        </authorList>
    </citation>
    <scope>NUCLEOTIDE SEQUENCE [LARGE SCALE GENOMIC DNA]</scope>
    <source>
        <strain evidence="3">DSM 19732 / NBRC 101661 / EBR45</strain>
    </source>
</reference>
<dbReference type="EMBL" id="CP003065">
    <property type="protein sequence ID" value="AEV70396.1"/>
    <property type="molecule type" value="Genomic_DNA"/>
</dbReference>
<evidence type="ECO:0000259" key="1">
    <source>
        <dbReference type="Pfam" id="PF00483"/>
    </source>
</evidence>
<dbReference type="AlphaFoldDB" id="G8M376"/>
<dbReference type="SUPFAM" id="SSF53448">
    <property type="entry name" value="Nucleotide-diphospho-sugar transferases"/>
    <property type="match status" value="1"/>
</dbReference>
<dbReference type="Pfam" id="PF00483">
    <property type="entry name" value="NTP_transferase"/>
    <property type="match status" value="1"/>
</dbReference>
<dbReference type="STRING" id="720554.Clocl_3956"/>
<protein>
    <submittedName>
        <fullName evidence="2">Nucleoside-diphosphate-sugar pyrophosphorylase family protein</fullName>
    </submittedName>
</protein>
<dbReference type="InterPro" id="IPR029044">
    <property type="entry name" value="Nucleotide-diphossugar_trans"/>
</dbReference>
<gene>
    <name evidence="2" type="ordered locus">Clocl_3956</name>
</gene>
<dbReference type="Gene3D" id="3.90.550.10">
    <property type="entry name" value="Spore Coat Polysaccharide Biosynthesis Protein SpsA, Chain A"/>
    <property type="match status" value="1"/>
</dbReference>
<feature type="domain" description="Nucleotidyl transferase" evidence="1">
    <location>
        <begin position="3"/>
        <end position="222"/>
    </location>
</feature>
<dbReference type="OrthoDB" id="9801899at2"/>
<dbReference type="RefSeq" id="WP_014256896.1">
    <property type="nucleotide sequence ID" value="NC_016627.1"/>
</dbReference>
<dbReference type="PANTHER" id="PTHR22572">
    <property type="entry name" value="SUGAR-1-PHOSPHATE GUANYL TRANSFERASE"/>
    <property type="match status" value="1"/>
</dbReference>